<dbReference type="Proteomes" id="UP000288805">
    <property type="component" value="Unassembled WGS sequence"/>
</dbReference>
<dbReference type="EMBL" id="QGNW01000008">
    <property type="protein sequence ID" value="RVX19872.1"/>
    <property type="molecule type" value="Genomic_DNA"/>
</dbReference>
<dbReference type="Pfam" id="PF02330">
    <property type="entry name" value="MAM33"/>
    <property type="match status" value="1"/>
</dbReference>
<accession>A0A438KF91</accession>
<dbReference type="PANTHER" id="PTHR10826:SF14">
    <property type="entry name" value="MITOCHONDRIAL GLYCOPROTEIN FAMILY PROTEIN"/>
    <property type="match status" value="1"/>
</dbReference>
<dbReference type="FunFam" id="3.10.280.10:FF:000003">
    <property type="entry name" value="Mitochondrial glycoprotein"/>
    <property type="match status" value="1"/>
</dbReference>
<dbReference type="SUPFAM" id="SSF54529">
    <property type="entry name" value="Mitochondrial glycoprotein MAM33-like"/>
    <property type="match status" value="1"/>
</dbReference>
<reference evidence="1 2" key="1">
    <citation type="journal article" date="2018" name="PLoS Genet.">
        <title>Population sequencing reveals clonal diversity and ancestral inbreeding in the grapevine cultivar Chardonnay.</title>
        <authorList>
            <person name="Roach M.J."/>
            <person name="Johnson D.L."/>
            <person name="Bohlmann J."/>
            <person name="van Vuuren H.J."/>
            <person name="Jones S.J."/>
            <person name="Pretorius I.S."/>
            <person name="Schmidt S.A."/>
            <person name="Borneman A.R."/>
        </authorList>
    </citation>
    <scope>NUCLEOTIDE SEQUENCE [LARGE SCALE GENOMIC DNA]</scope>
    <source>
        <strain evidence="2">cv. Chardonnay</strain>
        <tissue evidence="1">Leaf</tissue>
    </source>
</reference>
<proteinExistence type="predicted"/>
<dbReference type="InterPro" id="IPR036561">
    <property type="entry name" value="MAM33_sf"/>
</dbReference>
<name>A0A438KF91_VITVI</name>
<evidence type="ECO:0000313" key="2">
    <source>
        <dbReference type="Proteomes" id="UP000288805"/>
    </source>
</evidence>
<comment type="caution">
    <text evidence="1">The sequence shown here is derived from an EMBL/GenBank/DDBJ whole genome shotgun (WGS) entry which is preliminary data.</text>
</comment>
<dbReference type="Gene3D" id="3.10.280.10">
    <property type="entry name" value="Mitochondrial glycoprotein"/>
    <property type="match status" value="1"/>
</dbReference>
<dbReference type="GO" id="GO:0005759">
    <property type="term" value="C:mitochondrial matrix"/>
    <property type="evidence" value="ECO:0007669"/>
    <property type="project" value="InterPro"/>
</dbReference>
<dbReference type="InterPro" id="IPR003428">
    <property type="entry name" value="MAM33"/>
</dbReference>
<sequence length="252" mass="29588">MIMARFIRAVQRTLRLPPLQHSSKTLIHGLQLPSLQSHNATSKFIFQARSYQNSFEILKSPFESNVLRILRNEIEYLTEDGPPNQPPRIFNSFTVEDHPGQQWVTLRSKFREKEDIKIDVTMFDGCIFIPKLDDDFNENDITGQELRPHISLLVDISKGEDCDMLEFVCSAWPDSLEIQKVFIYRHGRLLPRPWLGPGFKSLDYKLQNALCEFLEERGVNDELSVFLHEYMMNKDRTELIQWLRNVKSFVEK</sequence>
<organism evidence="1 2">
    <name type="scientific">Vitis vinifera</name>
    <name type="common">Grape</name>
    <dbReference type="NCBI Taxonomy" id="29760"/>
    <lineage>
        <taxon>Eukaryota</taxon>
        <taxon>Viridiplantae</taxon>
        <taxon>Streptophyta</taxon>
        <taxon>Embryophyta</taxon>
        <taxon>Tracheophyta</taxon>
        <taxon>Spermatophyta</taxon>
        <taxon>Magnoliopsida</taxon>
        <taxon>eudicotyledons</taxon>
        <taxon>Gunneridae</taxon>
        <taxon>Pentapetalae</taxon>
        <taxon>rosids</taxon>
        <taxon>Vitales</taxon>
        <taxon>Vitaceae</taxon>
        <taxon>Viteae</taxon>
        <taxon>Vitis</taxon>
    </lineage>
</organism>
<evidence type="ECO:0000313" key="1">
    <source>
        <dbReference type="EMBL" id="RVX19872.1"/>
    </source>
</evidence>
<gene>
    <name evidence="1" type="primary">VvCHDp000194_3</name>
    <name evidence="1" type="ORF">CK203_005151</name>
</gene>
<dbReference type="AlphaFoldDB" id="A0A438KF91"/>
<dbReference type="PANTHER" id="PTHR10826">
    <property type="entry name" value="COMPLEMENT COMPONENT 1"/>
    <property type="match status" value="1"/>
</dbReference>
<protein>
    <submittedName>
        <fullName evidence="1">Uncharacterized protein, mitochondrial</fullName>
    </submittedName>
</protein>